<dbReference type="Pfam" id="PF17645">
    <property type="entry name" value="Amdase"/>
    <property type="match status" value="1"/>
</dbReference>
<dbReference type="PIRSF" id="PIRSF015736">
    <property type="entry name" value="MI"/>
    <property type="match status" value="1"/>
</dbReference>
<evidence type="ECO:0000313" key="1">
    <source>
        <dbReference type="EMBL" id="MFD2237604.1"/>
    </source>
</evidence>
<protein>
    <submittedName>
        <fullName evidence="1">Ectoine utilization protein EutA</fullName>
    </submittedName>
</protein>
<comment type="caution">
    <text evidence="1">The sequence shown here is derived from an EMBL/GenBank/DDBJ whole genome shotgun (WGS) entry which is preliminary data.</text>
</comment>
<dbReference type="RefSeq" id="WP_209738455.1">
    <property type="nucleotide sequence ID" value="NZ_CP072611.1"/>
</dbReference>
<dbReference type="Gene3D" id="3.40.50.12500">
    <property type="match status" value="1"/>
</dbReference>
<name>A0ABW5CK49_9HYPH</name>
<proteinExistence type="predicted"/>
<evidence type="ECO:0000313" key="2">
    <source>
        <dbReference type="Proteomes" id="UP001597371"/>
    </source>
</evidence>
<dbReference type="NCBIfam" id="TIGR02990">
    <property type="entry name" value="ectoine_eutA"/>
    <property type="match status" value="1"/>
</dbReference>
<organism evidence="1 2">
    <name type="scientific">Aureimonas populi</name>
    <dbReference type="NCBI Taxonomy" id="1701758"/>
    <lineage>
        <taxon>Bacteria</taxon>
        <taxon>Pseudomonadati</taxon>
        <taxon>Pseudomonadota</taxon>
        <taxon>Alphaproteobacteria</taxon>
        <taxon>Hyphomicrobiales</taxon>
        <taxon>Aurantimonadaceae</taxon>
        <taxon>Aureimonas</taxon>
    </lineage>
</organism>
<dbReference type="PANTHER" id="PTHR40267:SF1">
    <property type="entry name" value="BLR3294 PROTEIN"/>
    <property type="match status" value="1"/>
</dbReference>
<accession>A0ABW5CK49</accession>
<dbReference type="EMBL" id="JBHUIJ010000010">
    <property type="protein sequence ID" value="MFD2237604.1"/>
    <property type="molecule type" value="Genomic_DNA"/>
</dbReference>
<gene>
    <name evidence="1" type="primary">eutA</name>
    <name evidence="1" type="ORF">ACFSKQ_09010</name>
</gene>
<dbReference type="InterPro" id="IPR053714">
    <property type="entry name" value="Iso_Racemase_Enz_sf"/>
</dbReference>
<keyword evidence="2" id="KW-1185">Reference proteome</keyword>
<dbReference type="InterPro" id="IPR026286">
    <property type="entry name" value="MaiA/AMDase"/>
</dbReference>
<dbReference type="Proteomes" id="UP001597371">
    <property type="component" value="Unassembled WGS sequence"/>
</dbReference>
<dbReference type="InterPro" id="IPR014332">
    <property type="entry name" value="Ectoine_EutA"/>
</dbReference>
<dbReference type="PANTHER" id="PTHR40267">
    <property type="entry name" value="BLR3294 PROTEIN"/>
    <property type="match status" value="1"/>
</dbReference>
<reference evidence="2" key="1">
    <citation type="journal article" date="2019" name="Int. J. Syst. Evol. Microbiol.">
        <title>The Global Catalogue of Microorganisms (GCM) 10K type strain sequencing project: providing services to taxonomists for standard genome sequencing and annotation.</title>
        <authorList>
            <consortium name="The Broad Institute Genomics Platform"/>
            <consortium name="The Broad Institute Genome Sequencing Center for Infectious Disease"/>
            <person name="Wu L."/>
            <person name="Ma J."/>
        </authorList>
    </citation>
    <scope>NUCLEOTIDE SEQUENCE [LARGE SCALE GENOMIC DNA]</scope>
    <source>
        <strain evidence="2">ZS-35-S2</strain>
    </source>
</reference>
<sequence length="266" mass="27961">MAASRKTAPVAQLHPSCVPLSFEARAIEKRVGLILLATDHTTEADFARMVAGPRIGVFATRIPYANPVTPENLRAMQPRLQGAAALLLPEEELDVVCFSCTSASVVIGDEAVEAAIGLAKPGVPVVTPPKAAVAGLRALGARRIAMLTPYTAGTSAPMGDYFERQGFDISRFVCLGLEDDRDMARLSHDTLVEAAMDAFDPAADALFISCTALRSAAVAARIEERIGKPVVTSNQATAWACLHHCGVVPEIADAGRLMTLPMAGAA</sequence>